<accession>A0ABP8W8C8</accession>
<sequence>MPETTPPADELMNELWLQSEHAIHLARAAEEAAQAVDRLVRTALDAGAESDVVAAAAFMDVELIRRIAGGSTTSEYLRERGNIDAGSAPGSRWEEQPPR</sequence>
<protein>
    <submittedName>
        <fullName evidence="2">Uncharacterized protein</fullName>
    </submittedName>
</protein>
<gene>
    <name evidence="2" type="ORF">GCM10025780_31100</name>
</gene>
<comment type="caution">
    <text evidence="2">The sequence shown here is derived from an EMBL/GenBank/DDBJ whole genome shotgun (WGS) entry which is preliminary data.</text>
</comment>
<evidence type="ECO:0000313" key="2">
    <source>
        <dbReference type="EMBL" id="GAA4683207.1"/>
    </source>
</evidence>
<evidence type="ECO:0000313" key="3">
    <source>
        <dbReference type="Proteomes" id="UP001501295"/>
    </source>
</evidence>
<organism evidence="2 3">
    <name type="scientific">Frondihabitans cladoniiphilus</name>
    <dbReference type="NCBI Taxonomy" id="715785"/>
    <lineage>
        <taxon>Bacteria</taxon>
        <taxon>Bacillati</taxon>
        <taxon>Actinomycetota</taxon>
        <taxon>Actinomycetes</taxon>
        <taxon>Micrococcales</taxon>
        <taxon>Microbacteriaceae</taxon>
        <taxon>Frondihabitans</taxon>
    </lineage>
</organism>
<dbReference type="EMBL" id="BAABLM010000009">
    <property type="protein sequence ID" value="GAA4683207.1"/>
    <property type="molecule type" value="Genomic_DNA"/>
</dbReference>
<keyword evidence="3" id="KW-1185">Reference proteome</keyword>
<reference evidence="3" key="1">
    <citation type="journal article" date="2019" name="Int. J. Syst. Evol. Microbiol.">
        <title>The Global Catalogue of Microorganisms (GCM) 10K type strain sequencing project: providing services to taxonomists for standard genome sequencing and annotation.</title>
        <authorList>
            <consortium name="The Broad Institute Genomics Platform"/>
            <consortium name="The Broad Institute Genome Sequencing Center for Infectious Disease"/>
            <person name="Wu L."/>
            <person name="Ma J."/>
        </authorList>
    </citation>
    <scope>NUCLEOTIDE SEQUENCE [LARGE SCALE GENOMIC DNA]</scope>
    <source>
        <strain evidence="3">JCM 18956</strain>
    </source>
</reference>
<proteinExistence type="predicted"/>
<feature type="region of interest" description="Disordered" evidence="1">
    <location>
        <begin position="78"/>
        <end position="99"/>
    </location>
</feature>
<name>A0ABP8W8C8_9MICO</name>
<dbReference type="Proteomes" id="UP001501295">
    <property type="component" value="Unassembled WGS sequence"/>
</dbReference>
<evidence type="ECO:0000256" key="1">
    <source>
        <dbReference type="SAM" id="MobiDB-lite"/>
    </source>
</evidence>
<dbReference type="RefSeq" id="WP_345376849.1">
    <property type="nucleotide sequence ID" value="NZ_BAABLM010000009.1"/>
</dbReference>